<feature type="transmembrane region" description="Helical" evidence="11">
    <location>
        <begin position="226"/>
        <end position="251"/>
    </location>
</feature>
<dbReference type="InterPro" id="IPR004772">
    <property type="entry name" value="TrkH"/>
</dbReference>
<evidence type="ECO:0000256" key="3">
    <source>
        <dbReference type="ARBA" id="ARBA00022475"/>
    </source>
</evidence>
<comment type="caution">
    <text evidence="12">The sequence shown here is derived from an EMBL/GenBank/DDBJ whole genome shotgun (WGS) entry which is preliminary data.</text>
</comment>
<dbReference type="InterPro" id="IPR003445">
    <property type="entry name" value="Cat_transpt"/>
</dbReference>
<protein>
    <recommendedName>
        <fullName evidence="10">Trk system potassium uptake protein</fullName>
    </recommendedName>
</protein>
<feature type="transmembrane region" description="Helical" evidence="11">
    <location>
        <begin position="454"/>
        <end position="474"/>
    </location>
</feature>
<feature type="transmembrane region" description="Helical" evidence="11">
    <location>
        <begin position="133"/>
        <end position="153"/>
    </location>
</feature>
<keyword evidence="8 10" id="KW-0406">Ion transport</keyword>
<organism evidence="12 13">
    <name type="scientific">Ruixingdingia sedimenti</name>
    <dbReference type="NCBI Taxonomy" id="3073604"/>
    <lineage>
        <taxon>Bacteria</taxon>
        <taxon>Pseudomonadati</taxon>
        <taxon>Pseudomonadota</taxon>
        <taxon>Alphaproteobacteria</taxon>
        <taxon>Rhodobacterales</taxon>
        <taxon>Paracoccaceae</taxon>
        <taxon>Ruixingdingia</taxon>
    </lineage>
</organism>
<evidence type="ECO:0000256" key="9">
    <source>
        <dbReference type="ARBA" id="ARBA00023136"/>
    </source>
</evidence>
<evidence type="ECO:0000313" key="12">
    <source>
        <dbReference type="EMBL" id="MDR5652492.1"/>
    </source>
</evidence>
<name>A0ABU1F6J9_9RHOB</name>
<reference evidence="12 13" key="1">
    <citation type="submission" date="2023-09" db="EMBL/GenBank/DDBJ databases">
        <title>Xinfangfangia sedmenti sp. nov., isolated the sedment.</title>
        <authorList>
            <person name="Xu L."/>
        </authorList>
    </citation>
    <scope>NUCLEOTIDE SEQUENCE [LARGE SCALE GENOMIC DNA]</scope>
    <source>
        <strain evidence="12 13">LG-4</strain>
    </source>
</reference>
<dbReference type="RefSeq" id="WP_310456737.1">
    <property type="nucleotide sequence ID" value="NZ_JAVKPH010000006.1"/>
</dbReference>
<evidence type="ECO:0000256" key="10">
    <source>
        <dbReference type="PIRNR" id="PIRNR006247"/>
    </source>
</evidence>
<keyword evidence="2 10" id="KW-0813">Transport</keyword>
<evidence type="ECO:0000256" key="4">
    <source>
        <dbReference type="ARBA" id="ARBA00022538"/>
    </source>
</evidence>
<evidence type="ECO:0000256" key="2">
    <source>
        <dbReference type="ARBA" id="ARBA00022448"/>
    </source>
</evidence>
<proteinExistence type="inferred from homology"/>
<dbReference type="PANTHER" id="PTHR32024:SF3">
    <property type="entry name" value="TRK SYSTEM POTASSIUM UPTAKE PROTEIN"/>
    <property type="match status" value="1"/>
</dbReference>
<keyword evidence="13" id="KW-1185">Reference proteome</keyword>
<sequence length="481" mass="51277">MIDLRPVGYVIGLLIATLGAAMLFPMALDLATGNGHWQAFLQSAVITILAGALLALACANAARSLTVRQAFVLTTGVWVMLPLFGSLPFMLGEPGANLTDAVFEAMSGMTTTGATVFVGLDALPQGTNLWRGILQWLGGLGIVIVALIFLPVMKVGGMQFFRSEGFDTMGKILPRALDISAALIRIYIGLTLACVVSFLALGLSGFDAVVHALATVSTGGFSSYDASFAAFAGPAEYAAAVFMVLASLPFIRFVQLTQGSWLPFWRDPQVRAYLRWTGYVVAMIVAYRVLVLGAAPLTALREVLFNTVSIWSGTGFLSADVLGWGPFAFVLLMIAGFIGGCTSSTGCSVKVFRYLIVFEAVKTQIRRLLSPHAVQPVRYDGRPVDADIVNSVIVFFTLFVLSFGVLAVALSMTGLQTRTALTAAWTSIANIGPAWGAAVGQTGALHQFPDAAKWLMIAGMLVGRLELLSVYVLFTARFWGR</sequence>
<keyword evidence="7 11" id="KW-1133">Transmembrane helix</keyword>
<dbReference type="Proteomes" id="UP001247754">
    <property type="component" value="Unassembled WGS sequence"/>
</dbReference>
<accession>A0ABU1F6J9</accession>
<feature type="transmembrane region" description="Helical" evidence="11">
    <location>
        <begin position="272"/>
        <end position="295"/>
    </location>
</feature>
<dbReference type="PIRSF" id="PIRSF006247">
    <property type="entry name" value="TrkH"/>
    <property type="match status" value="1"/>
</dbReference>
<keyword evidence="10" id="KW-0997">Cell inner membrane</keyword>
<dbReference type="EMBL" id="JAVKPH010000006">
    <property type="protein sequence ID" value="MDR5652492.1"/>
    <property type="molecule type" value="Genomic_DNA"/>
</dbReference>
<feature type="transmembrane region" description="Helical" evidence="11">
    <location>
        <begin position="182"/>
        <end position="206"/>
    </location>
</feature>
<keyword evidence="6 10" id="KW-0630">Potassium</keyword>
<keyword evidence="5 11" id="KW-0812">Transmembrane</keyword>
<keyword evidence="4 10" id="KW-0633">Potassium transport</keyword>
<dbReference type="PANTHER" id="PTHR32024">
    <property type="entry name" value="TRK SYSTEM POTASSIUM UPTAKE PROTEIN TRKG-RELATED"/>
    <property type="match status" value="1"/>
</dbReference>
<feature type="transmembrane region" description="Helical" evidence="11">
    <location>
        <begin position="315"/>
        <end position="338"/>
    </location>
</feature>
<keyword evidence="3 10" id="KW-1003">Cell membrane</keyword>
<evidence type="ECO:0000256" key="7">
    <source>
        <dbReference type="ARBA" id="ARBA00022989"/>
    </source>
</evidence>
<evidence type="ECO:0000256" key="11">
    <source>
        <dbReference type="SAM" id="Phobius"/>
    </source>
</evidence>
<evidence type="ECO:0000313" key="13">
    <source>
        <dbReference type="Proteomes" id="UP001247754"/>
    </source>
</evidence>
<comment type="function">
    <text evidence="10">Low-affinity potassium transport system. Interacts with Trk system potassium uptake protein TrkA.</text>
</comment>
<feature type="transmembrane region" description="Helical" evidence="11">
    <location>
        <begin position="71"/>
        <end position="91"/>
    </location>
</feature>
<evidence type="ECO:0000256" key="1">
    <source>
        <dbReference type="ARBA" id="ARBA00004651"/>
    </source>
</evidence>
<feature type="transmembrane region" description="Helical" evidence="11">
    <location>
        <begin position="7"/>
        <end position="28"/>
    </location>
</feature>
<evidence type="ECO:0000256" key="6">
    <source>
        <dbReference type="ARBA" id="ARBA00022958"/>
    </source>
</evidence>
<evidence type="ECO:0000256" key="8">
    <source>
        <dbReference type="ARBA" id="ARBA00023065"/>
    </source>
</evidence>
<evidence type="ECO:0000256" key="5">
    <source>
        <dbReference type="ARBA" id="ARBA00022692"/>
    </source>
</evidence>
<comment type="similarity">
    <text evidence="10">Belongs to the TrkH potassium transport family.</text>
</comment>
<keyword evidence="9 10" id="KW-0472">Membrane</keyword>
<gene>
    <name evidence="12" type="ORF">RGD00_07750</name>
</gene>
<dbReference type="Pfam" id="PF02386">
    <property type="entry name" value="TrkH"/>
    <property type="match status" value="1"/>
</dbReference>
<feature type="transmembrane region" description="Helical" evidence="11">
    <location>
        <begin position="388"/>
        <end position="410"/>
    </location>
</feature>
<comment type="subcellular location">
    <subcellularLocation>
        <location evidence="10">Cell inner membrane</location>
        <topology evidence="10">Multi-pass membrane protein</topology>
    </subcellularLocation>
    <subcellularLocation>
        <location evidence="1">Cell membrane</location>
        <topology evidence="1">Multi-pass membrane protein</topology>
    </subcellularLocation>
</comment>
<feature type="transmembrane region" description="Helical" evidence="11">
    <location>
        <begin position="40"/>
        <end position="59"/>
    </location>
</feature>